<dbReference type="SUPFAM" id="SSF46689">
    <property type="entry name" value="Homeodomain-like"/>
    <property type="match status" value="1"/>
</dbReference>
<dbReference type="InterPro" id="IPR030828">
    <property type="entry name" value="HTH_TyrR"/>
</dbReference>
<dbReference type="GO" id="GO:0003677">
    <property type="term" value="F:DNA binding"/>
    <property type="evidence" value="ECO:0007669"/>
    <property type="project" value="UniProtKB-KW"/>
</dbReference>
<dbReference type="KEGG" id="ppsr:I6J18_04725"/>
<evidence type="ECO:0000256" key="5">
    <source>
        <dbReference type="ARBA" id="ARBA00023163"/>
    </source>
</evidence>
<dbReference type="InterPro" id="IPR013767">
    <property type="entry name" value="PAS_fold"/>
</dbReference>
<dbReference type="PANTHER" id="PTHR32071:SF57">
    <property type="entry name" value="C4-DICARBOXYLATE TRANSPORT TRANSCRIPTIONAL REGULATORY PROTEIN DCTD"/>
    <property type="match status" value="1"/>
</dbReference>
<dbReference type="Gene3D" id="3.30.450.20">
    <property type="entry name" value="PAS domain"/>
    <property type="match status" value="1"/>
</dbReference>
<evidence type="ECO:0000259" key="9">
    <source>
        <dbReference type="PROSITE" id="PS50113"/>
    </source>
</evidence>
<feature type="domain" description="PAS" evidence="8">
    <location>
        <begin position="85"/>
        <end position="131"/>
    </location>
</feature>
<dbReference type="PROSITE" id="PS50113">
    <property type="entry name" value="PAC"/>
    <property type="match status" value="1"/>
</dbReference>
<organism evidence="10 11">
    <name type="scientific">Peribacillus psychrosaccharolyticus</name>
    <name type="common">Bacillus psychrosaccharolyticus</name>
    <dbReference type="NCBI Taxonomy" id="1407"/>
    <lineage>
        <taxon>Bacteria</taxon>
        <taxon>Bacillati</taxon>
        <taxon>Bacillota</taxon>
        <taxon>Bacilli</taxon>
        <taxon>Bacillales</taxon>
        <taxon>Bacillaceae</taxon>
        <taxon>Peribacillus</taxon>
    </lineage>
</organism>
<dbReference type="PROSITE" id="PS50045">
    <property type="entry name" value="SIGMA54_INTERACT_4"/>
    <property type="match status" value="1"/>
</dbReference>
<dbReference type="InterPro" id="IPR003593">
    <property type="entry name" value="AAA+_ATPase"/>
</dbReference>
<dbReference type="Gene3D" id="1.10.10.60">
    <property type="entry name" value="Homeodomain-like"/>
    <property type="match status" value="1"/>
</dbReference>
<dbReference type="PROSITE" id="PS00688">
    <property type="entry name" value="SIGMA54_INTERACT_3"/>
    <property type="match status" value="1"/>
</dbReference>
<evidence type="ECO:0000313" key="10">
    <source>
        <dbReference type="EMBL" id="QQT02533.1"/>
    </source>
</evidence>
<keyword evidence="2" id="KW-0058">Aromatic hydrocarbons catabolism</keyword>
<keyword evidence="11" id="KW-1185">Reference proteome</keyword>
<feature type="domain" description="PAC" evidence="9">
    <location>
        <begin position="152"/>
        <end position="204"/>
    </location>
</feature>
<dbReference type="CDD" id="cd00130">
    <property type="entry name" value="PAS"/>
    <property type="match status" value="1"/>
</dbReference>
<evidence type="ECO:0000256" key="4">
    <source>
        <dbReference type="ARBA" id="ARBA00023015"/>
    </source>
</evidence>
<dbReference type="InterPro" id="IPR035965">
    <property type="entry name" value="PAS-like_dom_sf"/>
</dbReference>
<evidence type="ECO:0000259" key="7">
    <source>
        <dbReference type="PROSITE" id="PS50045"/>
    </source>
</evidence>
<dbReference type="InterPro" id="IPR002078">
    <property type="entry name" value="Sigma_54_int"/>
</dbReference>
<evidence type="ECO:0000256" key="6">
    <source>
        <dbReference type="ARBA" id="ARBA00029500"/>
    </source>
</evidence>
<dbReference type="PANTHER" id="PTHR32071">
    <property type="entry name" value="TRANSCRIPTIONAL REGULATORY PROTEIN"/>
    <property type="match status" value="1"/>
</dbReference>
<dbReference type="InterPro" id="IPR027417">
    <property type="entry name" value="P-loop_NTPase"/>
</dbReference>
<name>A0A974S2H1_PERPY</name>
<proteinExistence type="predicted"/>
<dbReference type="Gene3D" id="1.10.8.60">
    <property type="match status" value="1"/>
</dbReference>
<dbReference type="AlphaFoldDB" id="A0A974S2H1"/>
<dbReference type="FunFam" id="3.40.50.300:FF:000006">
    <property type="entry name" value="DNA-binding transcriptional regulator NtrC"/>
    <property type="match status" value="1"/>
</dbReference>
<dbReference type="PROSITE" id="PS50112">
    <property type="entry name" value="PAS"/>
    <property type="match status" value="1"/>
</dbReference>
<accession>A0A974S2H1</accession>
<dbReference type="Pfam" id="PF18024">
    <property type="entry name" value="HTH_50"/>
    <property type="match status" value="1"/>
</dbReference>
<dbReference type="InterPro" id="IPR000014">
    <property type="entry name" value="PAS"/>
</dbReference>
<dbReference type="SUPFAM" id="SSF55785">
    <property type="entry name" value="PYP-like sensor domain (PAS domain)"/>
    <property type="match status" value="1"/>
</dbReference>
<dbReference type="GO" id="GO:0006355">
    <property type="term" value="P:regulation of DNA-templated transcription"/>
    <property type="evidence" value="ECO:0007669"/>
    <property type="project" value="InterPro"/>
</dbReference>
<evidence type="ECO:0000256" key="2">
    <source>
        <dbReference type="ARBA" id="ARBA00022797"/>
    </source>
</evidence>
<reference evidence="10 11" key="1">
    <citation type="submission" date="2021-01" db="EMBL/GenBank/DDBJ databases">
        <title>FDA dAtabase for Regulatory Grade micrObial Sequences (FDA-ARGOS): Supporting development and validation of Infectious Disease Dx tests.</title>
        <authorList>
            <person name="Nelson B."/>
            <person name="Plummer A."/>
            <person name="Tallon L."/>
            <person name="Sadzewicz L."/>
            <person name="Zhao X."/>
            <person name="Boylan J."/>
            <person name="Ott S."/>
            <person name="Bowen H."/>
            <person name="Vavikolanu K."/>
            <person name="Mehta A."/>
            <person name="Aluvathingal J."/>
            <person name="Nadendla S."/>
            <person name="Myers T."/>
            <person name="Yan Y."/>
            <person name="Sichtig H."/>
        </authorList>
    </citation>
    <scope>NUCLEOTIDE SEQUENCE [LARGE SCALE GENOMIC DNA]</scope>
    <source>
        <strain evidence="10 11">FDAARGOS_1161</strain>
    </source>
</reference>
<dbReference type="NCBIfam" id="TIGR00229">
    <property type="entry name" value="sensory_box"/>
    <property type="match status" value="1"/>
</dbReference>
<evidence type="ECO:0000256" key="1">
    <source>
        <dbReference type="ARBA" id="ARBA00022741"/>
    </source>
</evidence>
<evidence type="ECO:0000313" key="11">
    <source>
        <dbReference type="Proteomes" id="UP000595254"/>
    </source>
</evidence>
<keyword evidence="5" id="KW-0804">Transcription</keyword>
<dbReference type="SUPFAM" id="SSF52540">
    <property type="entry name" value="P-loop containing nucleoside triphosphate hydrolases"/>
    <property type="match status" value="1"/>
</dbReference>
<evidence type="ECO:0000259" key="8">
    <source>
        <dbReference type="PROSITE" id="PS50112"/>
    </source>
</evidence>
<dbReference type="SMART" id="SM00382">
    <property type="entry name" value="AAA"/>
    <property type="match status" value="1"/>
</dbReference>
<dbReference type="CDD" id="cd00009">
    <property type="entry name" value="AAA"/>
    <property type="match status" value="1"/>
</dbReference>
<dbReference type="GO" id="GO:0005524">
    <property type="term" value="F:ATP binding"/>
    <property type="evidence" value="ECO:0007669"/>
    <property type="project" value="UniProtKB-KW"/>
</dbReference>
<dbReference type="Proteomes" id="UP000595254">
    <property type="component" value="Chromosome"/>
</dbReference>
<keyword evidence="1" id="KW-0547">Nucleotide-binding</keyword>
<dbReference type="Gene3D" id="3.40.50.300">
    <property type="entry name" value="P-loop containing nucleotide triphosphate hydrolases"/>
    <property type="match status" value="1"/>
</dbReference>
<dbReference type="InterPro" id="IPR025662">
    <property type="entry name" value="Sigma_54_int_dom_ATP-bd_1"/>
</dbReference>
<dbReference type="InterPro" id="IPR025944">
    <property type="entry name" value="Sigma_54_int_dom_CS"/>
</dbReference>
<keyword evidence="3" id="KW-0067">ATP-binding</keyword>
<evidence type="ECO:0000256" key="3">
    <source>
        <dbReference type="ARBA" id="ARBA00022840"/>
    </source>
</evidence>
<dbReference type="Pfam" id="PF00989">
    <property type="entry name" value="PAS"/>
    <property type="match status" value="1"/>
</dbReference>
<dbReference type="Pfam" id="PF00158">
    <property type="entry name" value="Sigma54_activat"/>
    <property type="match status" value="1"/>
</dbReference>
<dbReference type="EMBL" id="CP068053">
    <property type="protein sequence ID" value="QQT02533.1"/>
    <property type="molecule type" value="Genomic_DNA"/>
</dbReference>
<dbReference type="InterPro" id="IPR009057">
    <property type="entry name" value="Homeodomain-like_sf"/>
</dbReference>
<dbReference type="InterPro" id="IPR000700">
    <property type="entry name" value="PAS-assoc_C"/>
</dbReference>
<keyword evidence="4" id="KW-0805">Transcription regulation</keyword>
<dbReference type="PROSITE" id="PS00675">
    <property type="entry name" value="SIGMA54_INTERACT_1"/>
    <property type="match status" value="1"/>
</dbReference>
<feature type="domain" description="Sigma-54 factor interaction" evidence="7">
    <location>
        <begin position="228"/>
        <end position="458"/>
    </location>
</feature>
<gene>
    <name evidence="10" type="ORF">I6J18_04725</name>
</gene>
<dbReference type="SMART" id="SM00091">
    <property type="entry name" value="PAS"/>
    <property type="match status" value="1"/>
</dbReference>
<protein>
    <recommendedName>
        <fullName evidence="6">HTH-type transcriptional regulatory protein TyrR</fullName>
    </recommendedName>
</protein>
<dbReference type="InterPro" id="IPR058031">
    <property type="entry name" value="AAA_lid_NorR"/>
</dbReference>
<sequence length="539" mass="61784">MNSTCEIRYWSGYFKDYLEQEKKKALSNYEWRFLDDNRLATARFHDQSYIFLTAAIMDNGDTLMIGCSTSFLAQLQVRVTELEKINRSLDATIENSYDGIYITDQKGITLYTNSAIERITGIPKEYYLGKSVDQLIKRGILNSSVTHKVVKQRRTVSVVQENFAGKETLITGSPVFNNEGDVEQVVTNIRDLSDLNELMHELMKVNELNYHYKQEIEKLRKITSHDGVVFVSEKMKMIYEVADRIADIDVTVLILGETGVGKDVLARHIFSTSVRSKKGEFIKINCGAIPEDLLESELFGYEGGAFTGANQKGKQGLFELAEGGVLFLDEIGELPLQLQVKLLRAIQDREIQRIGGTKPKKIDVRIIAATNRNLVEMVKKGDFREDLYYRLNVIPITIPPLRERRDDILALLDLFLAKANEQYHFNKALELSLKDYFYQHDWPGNVRELINIVERLVVLTDKALLSISDLPVEYQPTHPYHTSKTMTLKECVEKAEREVLERAVKTYQTTYEMAEALDSSQATIVRKLKKYKLKICEKD</sequence>
<dbReference type="Pfam" id="PF25601">
    <property type="entry name" value="AAA_lid_14"/>
    <property type="match status" value="1"/>
</dbReference>